<gene>
    <name evidence="1" type="ORF">US45_C0043G0001</name>
</gene>
<evidence type="ECO:0000313" key="2">
    <source>
        <dbReference type="Proteomes" id="UP000034701"/>
    </source>
</evidence>
<sequence length="25" mass="2991">KMPPKKFAELNEIKYNTIQEKELVV</sequence>
<comment type="caution">
    <text evidence="1">The sequence shown here is derived from an EMBL/GenBank/DDBJ whole genome shotgun (WGS) entry which is preliminary data.</text>
</comment>
<proteinExistence type="predicted"/>
<accession>A0A0G0GK08</accession>
<dbReference type="EMBL" id="LBTA01000043">
    <property type="protein sequence ID" value="KKQ31448.1"/>
    <property type="molecule type" value="Genomic_DNA"/>
</dbReference>
<dbReference type="AlphaFoldDB" id="A0A0G0GK08"/>
<protein>
    <submittedName>
        <fullName evidence="1">Uncharacterized protein</fullName>
    </submittedName>
</protein>
<reference evidence="1 2" key="1">
    <citation type="journal article" date="2015" name="Nature">
        <title>rRNA introns, odd ribosomes, and small enigmatic genomes across a large radiation of phyla.</title>
        <authorList>
            <person name="Brown C.T."/>
            <person name="Hug L.A."/>
            <person name="Thomas B.C."/>
            <person name="Sharon I."/>
            <person name="Castelle C.J."/>
            <person name="Singh A."/>
            <person name="Wilkins M.J."/>
            <person name="Williams K.H."/>
            <person name="Banfield J.F."/>
        </authorList>
    </citation>
    <scope>NUCLEOTIDE SEQUENCE [LARGE SCALE GENOMIC DNA]</scope>
</reference>
<organism evidence="1 2">
    <name type="scientific">Candidatus Nomurabacteria bacterium GW2011_GWA1_37_20</name>
    <dbReference type="NCBI Taxonomy" id="1618729"/>
    <lineage>
        <taxon>Bacteria</taxon>
        <taxon>Candidatus Nomuraibacteriota</taxon>
    </lineage>
</organism>
<dbReference type="Proteomes" id="UP000034701">
    <property type="component" value="Unassembled WGS sequence"/>
</dbReference>
<name>A0A0G0GK08_9BACT</name>
<feature type="non-terminal residue" evidence="1">
    <location>
        <position position="1"/>
    </location>
</feature>
<evidence type="ECO:0000313" key="1">
    <source>
        <dbReference type="EMBL" id="KKQ31448.1"/>
    </source>
</evidence>